<dbReference type="Gene3D" id="4.10.240.10">
    <property type="entry name" value="Zn(2)-C6 fungal-type DNA-binding domain"/>
    <property type="match status" value="1"/>
</dbReference>
<dbReference type="GO" id="GO:0003677">
    <property type="term" value="F:DNA binding"/>
    <property type="evidence" value="ECO:0007669"/>
    <property type="project" value="InterPro"/>
</dbReference>
<feature type="region of interest" description="Disordered" evidence="4">
    <location>
        <begin position="1"/>
        <end position="20"/>
    </location>
</feature>
<name>A0A0L0N4F2_TOLOC</name>
<dbReference type="GO" id="GO:0006351">
    <property type="term" value="P:DNA-templated transcription"/>
    <property type="evidence" value="ECO:0007669"/>
    <property type="project" value="InterPro"/>
</dbReference>
<comment type="caution">
    <text evidence="6">The sequence shown here is derived from an EMBL/GenBank/DDBJ whole genome shotgun (WGS) entry which is preliminary data.</text>
</comment>
<gene>
    <name evidence="6" type="ORF">TOPH_06298</name>
</gene>
<evidence type="ECO:0000313" key="7">
    <source>
        <dbReference type="Proteomes" id="UP000036947"/>
    </source>
</evidence>
<dbReference type="CDD" id="cd00067">
    <property type="entry name" value="GAL4"/>
    <property type="match status" value="1"/>
</dbReference>
<comment type="subcellular location">
    <subcellularLocation>
        <location evidence="1">Nucleus</location>
    </subcellularLocation>
</comment>
<dbReference type="PANTHER" id="PTHR31001:SF87">
    <property type="entry name" value="COL-21"/>
    <property type="match status" value="1"/>
</dbReference>
<dbReference type="InterPro" id="IPR001138">
    <property type="entry name" value="Zn2Cys6_DnaBD"/>
</dbReference>
<dbReference type="PANTHER" id="PTHR31001">
    <property type="entry name" value="UNCHARACTERIZED TRANSCRIPTIONAL REGULATORY PROTEIN"/>
    <property type="match status" value="1"/>
</dbReference>
<organism evidence="6 7">
    <name type="scientific">Tolypocladium ophioglossoides (strain CBS 100239)</name>
    <name type="common">Snaketongue truffleclub</name>
    <name type="synonym">Elaphocordyceps ophioglossoides</name>
    <dbReference type="NCBI Taxonomy" id="1163406"/>
    <lineage>
        <taxon>Eukaryota</taxon>
        <taxon>Fungi</taxon>
        <taxon>Dikarya</taxon>
        <taxon>Ascomycota</taxon>
        <taxon>Pezizomycotina</taxon>
        <taxon>Sordariomycetes</taxon>
        <taxon>Hypocreomycetidae</taxon>
        <taxon>Hypocreales</taxon>
        <taxon>Ophiocordycipitaceae</taxon>
        <taxon>Tolypocladium</taxon>
    </lineage>
</organism>
<dbReference type="Proteomes" id="UP000036947">
    <property type="component" value="Unassembled WGS sequence"/>
</dbReference>
<dbReference type="Pfam" id="PF00172">
    <property type="entry name" value="Zn_clus"/>
    <property type="match status" value="1"/>
</dbReference>
<dbReference type="GO" id="GO:0008270">
    <property type="term" value="F:zinc ion binding"/>
    <property type="evidence" value="ECO:0007669"/>
    <property type="project" value="InterPro"/>
</dbReference>
<evidence type="ECO:0000256" key="1">
    <source>
        <dbReference type="ARBA" id="ARBA00004123"/>
    </source>
</evidence>
<dbReference type="InterPro" id="IPR007219">
    <property type="entry name" value="XnlR_reg_dom"/>
</dbReference>
<evidence type="ECO:0000256" key="2">
    <source>
        <dbReference type="ARBA" id="ARBA00022723"/>
    </source>
</evidence>
<dbReference type="GO" id="GO:0000981">
    <property type="term" value="F:DNA-binding transcription factor activity, RNA polymerase II-specific"/>
    <property type="evidence" value="ECO:0007669"/>
    <property type="project" value="InterPro"/>
</dbReference>
<dbReference type="SMART" id="SM00066">
    <property type="entry name" value="GAL4"/>
    <property type="match status" value="1"/>
</dbReference>
<dbReference type="PROSITE" id="PS50048">
    <property type="entry name" value="ZN2_CY6_FUNGAL_2"/>
    <property type="match status" value="1"/>
</dbReference>
<dbReference type="SMART" id="SM00906">
    <property type="entry name" value="Fungal_trans"/>
    <property type="match status" value="1"/>
</dbReference>
<keyword evidence="2" id="KW-0479">Metal-binding</keyword>
<dbReference type="InterPro" id="IPR036864">
    <property type="entry name" value="Zn2-C6_fun-type_DNA-bd_sf"/>
</dbReference>
<dbReference type="InterPro" id="IPR050613">
    <property type="entry name" value="Sec_Metabolite_Reg"/>
</dbReference>
<evidence type="ECO:0000256" key="3">
    <source>
        <dbReference type="ARBA" id="ARBA00023242"/>
    </source>
</evidence>
<dbReference type="PROSITE" id="PS00463">
    <property type="entry name" value="ZN2_CY6_FUNGAL_1"/>
    <property type="match status" value="1"/>
</dbReference>
<dbReference type="Pfam" id="PF04082">
    <property type="entry name" value="Fungal_trans"/>
    <property type="match status" value="1"/>
</dbReference>
<feature type="domain" description="Zn(2)-C6 fungal-type" evidence="5">
    <location>
        <begin position="30"/>
        <end position="61"/>
    </location>
</feature>
<keyword evidence="7" id="KW-1185">Reference proteome</keyword>
<proteinExistence type="predicted"/>
<dbReference type="STRING" id="1163406.A0A0L0N4F2"/>
<reference evidence="6 7" key="1">
    <citation type="journal article" date="2015" name="BMC Genomics">
        <title>The genome of the truffle-parasite Tolypocladium ophioglossoides and the evolution of antifungal peptaibiotics.</title>
        <authorList>
            <person name="Quandt C.A."/>
            <person name="Bushley K.E."/>
            <person name="Spatafora J.W."/>
        </authorList>
    </citation>
    <scope>NUCLEOTIDE SEQUENCE [LARGE SCALE GENOMIC DNA]</scope>
    <source>
        <strain evidence="6 7">CBS 100239</strain>
    </source>
</reference>
<evidence type="ECO:0000256" key="4">
    <source>
        <dbReference type="SAM" id="MobiDB-lite"/>
    </source>
</evidence>
<protein>
    <submittedName>
        <fullName evidence="6">Oleate activated transcription factor 3</fullName>
    </submittedName>
</protein>
<dbReference type="GO" id="GO:0005634">
    <property type="term" value="C:nucleus"/>
    <property type="evidence" value="ECO:0007669"/>
    <property type="project" value="UniProtKB-SubCell"/>
</dbReference>
<accession>A0A0L0N4F2</accession>
<dbReference type="AlphaFoldDB" id="A0A0L0N4F2"/>
<dbReference type="CDD" id="cd12148">
    <property type="entry name" value="fungal_TF_MHR"/>
    <property type="match status" value="1"/>
</dbReference>
<evidence type="ECO:0000259" key="5">
    <source>
        <dbReference type="PROSITE" id="PS50048"/>
    </source>
</evidence>
<dbReference type="SUPFAM" id="SSF57701">
    <property type="entry name" value="Zn2/Cys6 DNA-binding domain"/>
    <property type="match status" value="1"/>
</dbReference>
<dbReference type="EMBL" id="LFRF01000021">
    <property type="protein sequence ID" value="KND88988.1"/>
    <property type="molecule type" value="Genomic_DNA"/>
</dbReference>
<sequence>MSMESTSGTEADFPADLLQTQRKRKRPVISCKECHRRKQKCDRLQPCSNCIRREKTTLCSYDFAMTDDYNPTSHQSVSQELASQNQSPGSNMTIPPGIHQSMADHLGYSTSSKFSTLGIMQKVDSSISDQFALPTEWDDGKKDEFSLQYKRSIRQLPSKRYVDILVQLFFVDIAWQYDVINEEAFKGQLDAWNRVSYSMIGQGLFSLSMDVRCFPALLFQVLAQALLFQPLRNDSILEDLKYASQMTFHDLAAEYSEAGHAILTIMGKRDATLVKVQAGLVRASFQKSTGHVVEAWHTLSATIKDAQEIGLHCTPSPDHSPMPELEERRKMWLVLHLWDAHMGVVLGRPMSTKVDPDAFPLSGDLGQKRARTSPHEIVELDRPTPFIAILLGYQAAYKYLQDICDLEFAGAKLEHYCTVEKIHTSIVNNIRSLPSWARVESPNLEYDHLHSCYWLQAARENLITETYFVLLALHRPYIFCIPNSRNEALQAALQILSSQARLFSQAEPRQFMAFNLIFATFDAIVLTASIYILYPTENLEHIDASLCAIEWGIARFDTMRKHNKMAGLAYEAVSALYRKLRHRQTLQTPMPERESWGRLRTIGRHADQIPQDASSSIPSSEQIKTQSVIDLPATNTVPAPHPTQDLIYHNLFGPEISVTSPNFSGFQSTSAPSLHADAADGPYANNFWQFMDNLGP</sequence>
<evidence type="ECO:0000313" key="6">
    <source>
        <dbReference type="EMBL" id="KND88988.1"/>
    </source>
</evidence>
<keyword evidence="3" id="KW-0539">Nucleus</keyword>
<dbReference type="OrthoDB" id="10263753at2759"/>